<organism evidence="2 3">
    <name type="scientific">Haloactinospora alba</name>
    <dbReference type="NCBI Taxonomy" id="405555"/>
    <lineage>
        <taxon>Bacteria</taxon>
        <taxon>Bacillati</taxon>
        <taxon>Actinomycetota</taxon>
        <taxon>Actinomycetes</taxon>
        <taxon>Streptosporangiales</taxon>
        <taxon>Nocardiopsidaceae</taxon>
        <taxon>Haloactinospora</taxon>
    </lineage>
</organism>
<dbReference type="Proteomes" id="UP000317422">
    <property type="component" value="Unassembled WGS sequence"/>
</dbReference>
<gene>
    <name evidence="2" type="ORF">FHX37_1145</name>
</gene>
<reference evidence="2 3" key="1">
    <citation type="submission" date="2019-06" db="EMBL/GenBank/DDBJ databases">
        <title>Sequencing the genomes of 1000 actinobacteria strains.</title>
        <authorList>
            <person name="Klenk H.-P."/>
        </authorList>
    </citation>
    <scope>NUCLEOTIDE SEQUENCE [LARGE SCALE GENOMIC DNA]</scope>
    <source>
        <strain evidence="2 3">DSM 45015</strain>
    </source>
</reference>
<evidence type="ECO:0000313" key="2">
    <source>
        <dbReference type="EMBL" id="TQN31248.1"/>
    </source>
</evidence>
<dbReference type="AlphaFoldDB" id="A0A543NHC1"/>
<evidence type="ECO:0000256" key="1">
    <source>
        <dbReference type="SAM" id="MobiDB-lite"/>
    </source>
</evidence>
<feature type="compositionally biased region" description="Low complexity" evidence="1">
    <location>
        <begin position="65"/>
        <end position="76"/>
    </location>
</feature>
<proteinExistence type="predicted"/>
<evidence type="ECO:0000313" key="3">
    <source>
        <dbReference type="Proteomes" id="UP000317422"/>
    </source>
</evidence>
<feature type="region of interest" description="Disordered" evidence="1">
    <location>
        <begin position="28"/>
        <end position="83"/>
    </location>
</feature>
<accession>A0A543NHC1</accession>
<sequence length="118" mass="12523">MLGRYADNTQRLRASDATCATAAGLPLWPDDRNRFSSVQGERQETPDTWGAFPTDAPGRYEEGRSSPGKSGRSSTGVSSDMPSFGVITSPIPAFIILIRAPGEISSSTSLSRTSTTVP</sequence>
<name>A0A543NHC1_9ACTN</name>
<comment type="caution">
    <text evidence="2">The sequence shown here is derived from an EMBL/GenBank/DDBJ whole genome shotgun (WGS) entry which is preliminary data.</text>
</comment>
<keyword evidence="3" id="KW-1185">Reference proteome</keyword>
<protein>
    <submittedName>
        <fullName evidence="2">Uncharacterized protein</fullName>
    </submittedName>
</protein>
<dbReference type="EMBL" id="VFQC01000001">
    <property type="protein sequence ID" value="TQN31248.1"/>
    <property type="molecule type" value="Genomic_DNA"/>
</dbReference>